<keyword evidence="8" id="KW-1185">Reference proteome</keyword>
<dbReference type="OrthoDB" id="9781724at2"/>
<evidence type="ECO:0000256" key="3">
    <source>
        <dbReference type="ARBA" id="ARBA00022989"/>
    </source>
</evidence>
<feature type="transmembrane region" description="Helical" evidence="5">
    <location>
        <begin position="201"/>
        <end position="222"/>
    </location>
</feature>
<dbReference type="InterPro" id="IPR000515">
    <property type="entry name" value="MetI-like"/>
</dbReference>
<keyword evidence="2 5" id="KW-0812">Transmembrane</keyword>
<dbReference type="PROSITE" id="PS50928">
    <property type="entry name" value="ABC_TM1"/>
    <property type="match status" value="1"/>
</dbReference>
<dbReference type="GO" id="GO:0005886">
    <property type="term" value="C:plasma membrane"/>
    <property type="evidence" value="ECO:0007669"/>
    <property type="project" value="UniProtKB-SubCell"/>
</dbReference>
<proteinExistence type="inferred from homology"/>
<gene>
    <name evidence="7" type="ORF">EV675_2118</name>
</gene>
<evidence type="ECO:0000313" key="7">
    <source>
        <dbReference type="EMBL" id="RZS86084.1"/>
    </source>
</evidence>
<evidence type="ECO:0000256" key="4">
    <source>
        <dbReference type="ARBA" id="ARBA00023136"/>
    </source>
</evidence>
<name>A0A4Q7NLR0_9BURK</name>
<evidence type="ECO:0000256" key="2">
    <source>
        <dbReference type="ARBA" id="ARBA00022692"/>
    </source>
</evidence>
<evidence type="ECO:0000256" key="1">
    <source>
        <dbReference type="ARBA" id="ARBA00004651"/>
    </source>
</evidence>
<dbReference type="Gene3D" id="1.10.3720.10">
    <property type="entry name" value="MetI-like"/>
    <property type="match status" value="1"/>
</dbReference>
<dbReference type="Proteomes" id="UP000292445">
    <property type="component" value="Unassembled WGS sequence"/>
</dbReference>
<evidence type="ECO:0000256" key="5">
    <source>
        <dbReference type="RuleBase" id="RU363032"/>
    </source>
</evidence>
<feature type="transmembrane region" description="Helical" evidence="5">
    <location>
        <begin position="91"/>
        <end position="118"/>
    </location>
</feature>
<dbReference type="EMBL" id="SGXC01000001">
    <property type="protein sequence ID" value="RZS86084.1"/>
    <property type="molecule type" value="Genomic_DNA"/>
</dbReference>
<dbReference type="PANTHER" id="PTHR43632:SF1">
    <property type="entry name" value="PERMEASE COMPONENT OF TUNGSTATE ABC TRANSPORTER"/>
    <property type="match status" value="1"/>
</dbReference>
<dbReference type="AlphaFoldDB" id="A0A4Q7NLR0"/>
<comment type="similarity">
    <text evidence="5">Belongs to the binding-protein-dependent transport system permease family.</text>
</comment>
<reference evidence="7 8" key="1">
    <citation type="submission" date="2019-02" db="EMBL/GenBank/DDBJ databases">
        <title>Genomic Encyclopedia of Type Strains, Phase IV (KMG-IV): sequencing the most valuable type-strain genomes for metagenomic binning, comparative biology and taxonomic classification.</title>
        <authorList>
            <person name="Goeker M."/>
        </authorList>
    </citation>
    <scope>NUCLEOTIDE SEQUENCE [LARGE SCALE GENOMIC DNA]</scope>
    <source>
        <strain evidence="7 8">K24</strain>
    </source>
</reference>
<dbReference type="InterPro" id="IPR049783">
    <property type="entry name" value="ABC_perm_TupB-like"/>
</dbReference>
<dbReference type="NCBIfam" id="NF038017">
    <property type="entry name" value="ABC_perm1"/>
    <property type="match status" value="1"/>
</dbReference>
<dbReference type="CDD" id="cd06261">
    <property type="entry name" value="TM_PBP2"/>
    <property type="match status" value="1"/>
</dbReference>
<sequence>MNTLAESAVTALRLITSLDPVLLDIVRLSLAVSACACLLACAAGLLLGAWLGVARFPGRGAVLTLLNTMLALPSVVVGLLVYLLLSRSGPLGFLGWMFSFQAMVVAQSILVLPVVMALTRQVVEDADRSHGEQLRSLGAGTFMRGLLLTWDERFALLTILIAAFGRAVSEVGAVMVVGGNIEGYTRVMTTAIALETSKGDLPLAVALGMVLLAVVLLLNTLISLVRRWRERRDAGLSAWLRMPGPAA</sequence>
<accession>A0A4Q7NLR0</accession>
<feature type="domain" description="ABC transmembrane type-1" evidence="6">
    <location>
        <begin position="26"/>
        <end position="222"/>
    </location>
</feature>
<keyword evidence="4 5" id="KW-0472">Membrane</keyword>
<dbReference type="PANTHER" id="PTHR43632">
    <property type="entry name" value="PERMEASE COMPONENT OF TUNGSTATE ABC TRANSPORTER"/>
    <property type="match status" value="1"/>
</dbReference>
<keyword evidence="5" id="KW-0813">Transport</keyword>
<feature type="transmembrane region" description="Helical" evidence="5">
    <location>
        <begin position="28"/>
        <end position="53"/>
    </location>
</feature>
<evidence type="ECO:0000313" key="8">
    <source>
        <dbReference type="Proteomes" id="UP000292445"/>
    </source>
</evidence>
<organism evidence="7 8">
    <name type="scientific">Pigmentiphaga kullae</name>
    <dbReference type="NCBI Taxonomy" id="151784"/>
    <lineage>
        <taxon>Bacteria</taxon>
        <taxon>Pseudomonadati</taxon>
        <taxon>Pseudomonadota</taxon>
        <taxon>Betaproteobacteria</taxon>
        <taxon>Burkholderiales</taxon>
        <taxon>Alcaligenaceae</taxon>
        <taxon>Pigmentiphaga</taxon>
    </lineage>
</organism>
<protein>
    <submittedName>
        <fullName evidence="7">Tungstate transport system permease protein</fullName>
    </submittedName>
</protein>
<comment type="subcellular location">
    <subcellularLocation>
        <location evidence="1 5">Cell membrane</location>
        <topology evidence="1 5">Multi-pass membrane protein</topology>
    </subcellularLocation>
</comment>
<feature type="transmembrane region" description="Helical" evidence="5">
    <location>
        <begin position="65"/>
        <end position="85"/>
    </location>
</feature>
<comment type="caution">
    <text evidence="7">The sequence shown here is derived from an EMBL/GenBank/DDBJ whole genome shotgun (WGS) entry which is preliminary data.</text>
</comment>
<feature type="transmembrane region" description="Helical" evidence="5">
    <location>
        <begin position="154"/>
        <end position="181"/>
    </location>
</feature>
<evidence type="ECO:0000259" key="6">
    <source>
        <dbReference type="PROSITE" id="PS50928"/>
    </source>
</evidence>
<dbReference type="GO" id="GO:0055085">
    <property type="term" value="P:transmembrane transport"/>
    <property type="evidence" value="ECO:0007669"/>
    <property type="project" value="InterPro"/>
</dbReference>
<dbReference type="RefSeq" id="WP_087837266.1">
    <property type="nucleotide sequence ID" value="NZ_SGXC01000001.1"/>
</dbReference>
<dbReference type="SUPFAM" id="SSF161098">
    <property type="entry name" value="MetI-like"/>
    <property type="match status" value="1"/>
</dbReference>
<dbReference type="Pfam" id="PF00528">
    <property type="entry name" value="BPD_transp_1"/>
    <property type="match status" value="1"/>
</dbReference>
<keyword evidence="3 5" id="KW-1133">Transmembrane helix</keyword>
<dbReference type="InterPro" id="IPR035906">
    <property type="entry name" value="MetI-like_sf"/>
</dbReference>